<proteinExistence type="predicted"/>
<organism evidence="1 2">
    <name type="scientific">Euplotes crassus</name>
    <dbReference type="NCBI Taxonomy" id="5936"/>
    <lineage>
        <taxon>Eukaryota</taxon>
        <taxon>Sar</taxon>
        <taxon>Alveolata</taxon>
        <taxon>Ciliophora</taxon>
        <taxon>Intramacronucleata</taxon>
        <taxon>Spirotrichea</taxon>
        <taxon>Hypotrichia</taxon>
        <taxon>Euplotida</taxon>
        <taxon>Euplotidae</taxon>
        <taxon>Moneuplotes</taxon>
    </lineage>
</organism>
<reference evidence="1" key="1">
    <citation type="submission" date="2023-07" db="EMBL/GenBank/DDBJ databases">
        <authorList>
            <consortium name="AG Swart"/>
            <person name="Singh M."/>
            <person name="Singh A."/>
            <person name="Seah K."/>
            <person name="Emmerich C."/>
        </authorList>
    </citation>
    <scope>NUCLEOTIDE SEQUENCE</scope>
    <source>
        <strain evidence="1">DP1</strain>
    </source>
</reference>
<evidence type="ECO:0000313" key="1">
    <source>
        <dbReference type="EMBL" id="CAI2374749.1"/>
    </source>
</evidence>
<comment type="caution">
    <text evidence="1">The sequence shown here is derived from an EMBL/GenBank/DDBJ whole genome shotgun (WGS) entry which is preliminary data.</text>
</comment>
<dbReference type="EMBL" id="CAMPGE010016173">
    <property type="protein sequence ID" value="CAI2374749.1"/>
    <property type="molecule type" value="Genomic_DNA"/>
</dbReference>
<accession>A0AAD2CYL0</accession>
<sequence length="279" mass="32594">MESTPRHEGSKEVNTTQTIRDLEKSVQTKCNKIRWEVLHSLYQNLLGSKFKDWKHNFKFWTSISVNPFFENFEINLNDQDHRALINKTKSLKPIDVQEMNVSDLKRKDRNWNGFISLSFPEKVNNLCFKAQDGFMPSISLYLVDIVRVSPRVSDSICICGFKISLNHLKRLICSYKHVNLIDFSDSFLLIPDVPDFSEVLINSQIESLSFSGCESSEQIETWDEEYKKFKNLVEGLATSEDLKRSLKNIQFENCQIKSHCLKQLLDENGFRDINLMYIF</sequence>
<evidence type="ECO:0000313" key="2">
    <source>
        <dbReference type="Proteomes" id="UP001295684"/>
    </source>
</evidence>
<gene>
    <name evidence="1" type="ORF">ECRASSUSDP1_LOCUS16106</name>
</gene>
<protein>
    <submittedName>
        <fullName evidence="1">Uncharacterized protein</fullName>
    </submittedName>
</protein>
<name>A0AAD2CYL0_EUPCR</name>
<keyword evidence="2" id="KW-1185">Reference proteome</keyword>
<dbReference type="Proteomes" id="UP001295684">
    <property type="component" value="Unassembled WGS sequence"/>
</dbReference>
<dbReference type="AlphaFoldDB" id="A0AAD2CYL0"/>